<dbReference type="AlphaFoldDB" id="A0A6M1PIF5"/>
<evidence type="ECO:0000313" key="2">
    <source>
        <dbReference type="Proteomes" id="UP000480151"/>
    </source>
</evidence>
<dbReference type="Gene3D" id="2.60.40.10">
    <property type="entry name" value="Immunoglobulins"/>
    <property type="match status" value="1"/>
</dbReference>
<comment type="caution">
    <text evidence="1">The sequence shown here is derived from an EMBL/GenBank/DDBJ whole genome shotgun (WGS) entry which is preliminary data.</text>
</comment>
<organism evidence="1 2">
    <name type="scientific">Paenibacillus apii</name>
    <dbReference type="NCBI Taxonomy" id="1850370"/>
    <lineage>
        <taxon>Bacteria</taxon>
        <taxon>Bacillati</taxon>
        <taxon>Bacillota</taxon>
        <taxon>Bacilli</taxon>
        <taxon>Bacillales</taxon>
        <taxon>Paenibacillaceae</taxon>
        <taxon>Paenibacillus</taxon>
    </lineage>
</organism>
<proteinExistence type="predicted"/>
<sequence length="1140" mass="124716">MKLTKSRIFLLLSCLALLGLLAMPIMSLVQKVNADPFVYTIRMLEVTSSGESDLDSLTADNVHVDTISMNRFVSLRDDFDGKYDAVYIGEGASAQNGGSGKSDDLIDITALKAKEITEYYINKGLLVILDTGYLESPTSILYTSFNKYRTDPARPNVRFVGGSELSALIKEINIGTTDLLPLLKQRPRLTITNKSDITDYSRNQSYLYQPGDTLDFRFNAANVEDLKTHPIGVKLYISPDKSVPVKESQVVAVSTLDQSPNGEIAYKLPDAASGLLYWKLEITDHLSANKLKDYDSGVIRFRGKQKVVNILQVVPSVGNSERSSSLKDPNNMNQSYLDTKDYKYNITVKTDSEFNNEIAARYERDGTYGLNGVYDMLILGFRNTGNTALTDQAAQAVLQYARDTKQSVILASDAVYHGNSPAARAWEQYFLDLAGQIDPQKNSDMNAPYAAKSVKPVNDGLLAHYPFYLSTLNDHNQQTDIITPDISTAHNSSYPINLEDPSIIPWYNVIGAGRDSEDSANHYYTYSRGNITYSATGHILGTPSNSHFPDWEQQLFVNMMYKAYAGSNHRPEITVHLPQQNDTVPTYQNTITVDYKVEDPDPEDQELYTTVRFKSNGEYLTEPGMPETQILSGKTVHETFANPLPDGGPLTIEIAARDKQGALAVANVNITVLKASANLELTRTLSSNVSAGGEVAKDEAFTITYSVKPKSIPFDQAGTSNQSSEALTISDIRFLETLPANLDRNGDWPEGISVSGNASSGYTLSKSLGSITYTLKTVDGVKTYVPDSPDPIVFSIDVRAAVAKTYHFDTSEVSFVDIHPVSAASPSPLSSRTTLSFPKMTVIAVERNTRTLSLTADKDKAVVNESVALTAAYSHSNDTGVRYTWSAVDNTGKSVPITGSQGSASFSADKTGKYTVTVSVTSDQSIEDITATKEITVGLNSLTIGYLSTVYVDNTITLTAIPDPDADKEQYEWHLVNEADINYGGFTDNQGGTKADATGKKVEFKGIQPSAGVQIVVTAAGITSPPFTIKVLSEPNLEFSPDYGEISIDQSFNLYSFLHTINPYGDIPSSLAEKLVWRIEGNHEAPAVTLQVKDKTTVMINGIREGTERIKVSYSKGTGETVTAYYTIKVIDPAKADHRY</sequence>
<evidence type="ECO:0000313" key="1">
    <source>
        <dbReference type="EMBL" id="NGM82334.1"/>
    </source>
</evidence>
<protein>
    <submittedName>
        <fullName evidence="1">DUF5057 domain-containing protein</fullName>
    </submittedName>
</protein>
<keyword evidence="2" id="KW-1185">Reference proteome</keyword>
<dbReference type="Proteomes" id="UP000480151">
    <property type="component" value="Unassembled WGS sequence"/>
</dbReference>
<dbReference type="SUPFAM" id="SSF49299">
    <property type="entry name" value="PKD domain"/>
    <property type="match status" value="1"/>
</dbReference>
<dbReference type="InterPro" id="IPR013783">
    <property type="entry name" value="Ig-like_fold"/>
</dbReference>
<dbReference type="InterPro" id="IPR035986">
    <property type="entry name" value="PKD_dom_sf"/>
</dbReference>
<reference evidence="1 2" key="1">
    <citation type="submission" date="2020-02" db="EMBL/GenBank/DDBJ databases">
        <authorList>
            <person name="Gao J."/>
            <person name="Sun J."/>
        </authorList>
    </citation>
    <scope>NUCLEOTIDE SEQUENCE [LARGE SCALE GENOMIC DNA]</scope>
    <source>
        <strain evidence="1 2">7124</strain>
    </source>
</reference>
<accession>A0A6M1PIF5</accession>
<dbReference type="EMBL" id="JAAKGU010000002">
    <property type="protein sequence ID" value="NGM82334.1"/>
    <property type="molecule type" value="Genomic_DNA"/>
</dbReference>
<name>A0A6M1PIF5_9BACL</name>
<gene>
    <name evidence="1" type="ORF">G5B47_07885</name>
</gene>
<dbReference type="RefSeq" id="WP_165096437.1">
    <property type="nucleotide sequence ID" value="NZ_JAAKGU010000002.1"/>
</dbReference>